<keyword evidence="4 11" id="KW-0812">Transmembrane</keyword>
<evidence type="ECO:0000256" key="8">
    <source>
        <dbReference type="ARBA" id="ARBA00022989"/>
    </source>
</evidence>
<protein>
    <submittedName>
        <fullName evidence="12">Type VII secretion protein EccB</fullName>
    </submittedName>
</protein>
<proteinExistence type="inferred from homology"/>
<keyword evidence="3" id="KW-1003">Cell membrane</keyword>
<feature type="transmembrane region" description="Helical" evidence="11">
    <location>
        <begin position="41"/>
        <end position="62"/>
    </location>
</feature>
<evidence type="ECO:0000256" key="11">
    <source>
        <dbReference type="SAM" id="Phobius"/>
    </source>
</evidence>
<feature type="compositionally biased region" description="Low complexity" evidence="10">
    <location>
        <begin position="437"/>
        <end position="450"/>
    </location>
</feature>
<dbReference type="GO" id="GO:0016787">
    <property type="term" value="F:hydrolase activity"/>
    <property type="evidence" value="ECO:0007669"/>
    <property type="project" value="UniProtKB-KW"/>
</dbReference>
<keyword evidence="7" id="KW-0067">ATP-binding</keyword>
<keyword evidence="13" id="KW-1185">Reference proteome</keyword>
<evidence type="ECO:0000313" key="12">
    <source>
        <dbReference type="EMBL" id="GCD96374.1"/>
    </source>
</evidence>
<evidence type="ECO:0000256" key="6">
    <source>
        <dbReference type="ARBA" id="ARBA00022801"/>
    </source>
</evidence>
<evidence type="ECO:0000256" key="4">
    <source>
        <dbReference type="ARBA" id="ARBA00022692"/>
    </source>
</evidence>
<keyword evidence="9 11" id="KW-0472">Membrane</keyword>
<comment type="subcellular location">
    <subcellularLocation>
        <location evidence="1">Cell membrane</location>
        <topology evidence="1">Single-pass membrane protein</topology>
    </subcellularLocation>
</comment>
<dbReference type="InterPro" id="IPR007795">
    <property type="entry name" value="T7SS_EccB"/>
</dbReference>
<dbReference type="EMBL" id="BIFH01000020">
    <property type="protein sequence ID" value="GCD96374.1"/>
    <property type="molecule type" value="Genomic_DNA"/>
</dbReference>
<evidence type="ECO:0000313" key="13">
    <source>
        <dbReference type="Proteomes" id="UP000286931"/>
    </source>
</evidence>
<dbReference type="GO" id="GO:0005886">
    <property type="term" value="C:plasma membrane"/>
    <property type="evidence" value="ECO:0007669"/>
    <property type="project" value="UniProtKB-SubCell"/>
</dbReference>
<keyword evidence="5" id="KW-0547">Nucleotide-binding</keyword>
<dbReference type="Gene3D" id="3.30.2390.20">
    <property type="entry name" value="Type VII secretion system EccB, repeat 1 domain"/>
    <property type="match status" value="1"/>
</dbReference>
<reference evidence="12 13" key="1">
    <citation type="submission" date="2018-12" db="EMBL/GenBank/DDBJ databases">
        <title>Draft genome sequence of Embleya hyalina NBRC 13850T.</title>
        <authorList>
            <person name="Komaki H."/>
            <person name="Hosoyama A."/>
            <person name="Kimura A."/>
            <person name="Ichikawa N."/>
            <person name="Tamura T."/>
        </authorList>
    </citation>
    <scope>NUCLEOTIDE SEQUENCE [LARGE SCALE GENOMIC DNA]</scope>
    <source>
        <strain evidence="12 13">NBRC 13850</strain>
    </source>
</reference>
<dbReference type="OrthoDB" id="3847604at2"/>
<sequence length="492" mass="52634">MASRREQLEAYIFARRRMVAAFLQPAPGGGTEENAPKPMRMVTPSIVVAMLVLAGFGVVGLIKPGTPPGWKDKSSLIVGRDSASRYVFLDGKLHPVLNIASGRLLLDPGNFKVNMVPEKQLNSVSHGAPLGIPNAPDRLPTAKEIRGRKSWTVCERPAIGKDGRPDPAGEPQRSVFIGAAPADGPLVPGQGLFVQDRNQRKYLVYQGKRYAVEAPTVIGALNLVGIPAQPMSDSWLATLIDGGVIDHPLPADYGKPTSLPLATEYNRIGIVLRAEGGAQRQNYVVTREGVMPISELTAVLLTTNPRVKEAYGNTTPNAFPVNIGTLGTAVVQDRTYAADKGWPEIPPTPMNRMSRNDLELPRNVVCNTFADDWRGTQPVTTQSAGTRSPEQLVDGMGGVWVKPGAGALYREVTGTPGEGGPMYLVADSGLRYSVPEEAQTGGAQAQSGQESEAKQRLGYKGVEVKALPRAWSELVSRGPQLSTVDAKKPQGS</sequence>
<evidence type="ECO:0000256" key="5">
    <source>
        <dbReference type="ARBA" id="ARBA00022741"/>
    </source>
</evidence>
<dbReference type="GO" id="GO:0005576">
    <property type="term" value="C:extracellular region"/>
    <property type="evidence" value="ECO:0007669"/>
    <property type="project" value="TreeGrafter"/>
</dbReference>
<dbReference type="PANTHER" id="PTHR40765:SF2">
    <property type="entry name" value="ESX-2 SECRETION SYSTEM ATPASE ECCB2"/>
    <property type="match status" value="1"/>
</dbReference>
<name>A0A401YP01_9ACTN</name>
<dbReference type="InterPro" id="IPR044857">
    <property type="entry name" value="T7SS_EccB_R1"/>
</dbReference>
<dbReference type="NCBIfam" id="TIGR03919">
    <property type="entry name" value="T7SS_EccB"/>
    <property type="match status" value="1"/>
</dbReference>
<evidence type="ECO:0000256" key="3">
    <source>
        <dbReference type="ARBA" id="ARBA00022475"/>
    </source>
</evidence>
<dbReference type="Pfam" id="PF05108">
    <property type="entry name" value="T7SS_ESX1_EccB"/>
    <property type="match status" value="1"/>
</dbReference>
<evidence type="ECO:0000256" key="9">
    <source>
        <dbReference type="ARBA" id="ARBA00023136"/>
    </source>
</evidence>
<keyword evidence="8 11" id="KW-1133">Transmembrane helix</keyword>
<dbReference type="PANTHER" id="PTHR40765">
    <property type="entry name" value="ESX-2 SECRETION SYSTEM ATPASE ECCB2"/>
    <property type="match status" value="1"/>
</dbReference>
<evidence type="ECO:0000256" key="10">
    <source>
        <dbReference type="SAM" id="MobiDB-lite"/>
    </source>
</evidence>
<dbReference type="Proteomes" id="UP000286931">
    <property type="component" value="Unassembled WGS sequence"/>
</dbReference>
<evidence type="ECO:0000256" key="7">
    <source>
        <dbReference type="ARBA" id="ARBA00022840"/>
    </source>
</evidence>
<feature type="region of interest" description="Disordered" evidence="10">
    <location>
        <begin position="437"/>
        <end position="457"/>
    </location>
</feature>
<gene>
    <name evidence="12" type="ORF">EHYA_04059</name>
</gene>
<dbReference type="RefSeq" id="WP_126638427.1">
    <property type="nucleotide sequence ID" value="NZ_BIFH01000020.1"/>
</dbReference>
<comment type="caution">
    <text evidence="12">The sequence shown here is derived from an EMBL/GenBank/DDBJ whole genome shotgun (WGS) entry which is preliminary data.</text>
</comment>
<dbReference type="Gene3D" id="2.40.50.910">
    <property type="entry name" value="Type VII secretion system EccB, repeat 3 domain"/>
    <property type="match status" value="1"/>
</dbReference>
<organism evidence="12 13">
    <name type="scientific">Embleya hyalina</name>
    <dbReference type="NCBI Taxonomy" id="516124"/>
    <lineage>
        <taxon>Bacteria</taxon>
        <taxon>Bacillati</taxon>
        <taxon>Actinomycetota</taxon>
        <taxon>Actinomycetes</taxon>
        <taxon>Kitasatosporales</taxon>
        <taxon>Streptomycetaceae</taxon>
        <taxon>Embleya</taxon>
    </lineage>
</organism>
<keyword evidence="6" id="KW-0378">Hydrolase</keyword>
<evidence type="ECO:0000256" key="1">
    <source>
        <dbReference type="ARBA" id="ARBA00004162"/>
    </source>
</evidence>
<evidence type="ECO:0000256" key="2">
    <source>
        <dbReference type="ARBA" id="ARBA00008149"/>
    </source>
</evidence>
<dbReference type="AlphaFoldDB" id="A0A401YP01"/>
<dbReference type="GO" id="GO:0005524">
    <property type="term" value="F:ATP binding"/>
    <property type="evidence" value="ECO:0007669"/>
    <property type="project" value="UniProtKB-KW"/>
</dbReference>
<accession>A0A401YP01</accession>
<comment type="similarity">
    <text evidence="2">Belongs to the EccB family.</text>
</comment>
<dbReference type="InterPro" id="IPR042485">
    <property type="entry name" value="T7SS_EccB_R3"/>
</dbReference>